<keyword evidence="3" id="KW-1185">Reference proteome</keyword>
<dbReference type="InterPro" id="IPR003848">
    <property type="entry name" value="DUF218"/>
</dbReference>
<dbReference type="PANTHER" id="PTHR30336">
    <property type="entry name" value="INNER MEMBRANE PROTEIN, PROBABLE PERMEASE"/>
    <property type="match status" value="1"/>
</dbReference>
<dbReference type="InterPro" id="IPR014729">
    <property type="entry name" value="Rossmann-like_a/b/a_fold"/>
</dbReference>
<name>A0A1G9HEB4_9BACT</name>
<sequence length="210" mass="23984">MFALLGAITFLGIVAAAILFFYAPAILQQTDKLEKADAIVVLGGQYFRPIYAAELYNEGYAPQILVSKPIIYTEVKALRDLGINRKFQWEIYREVLLKKGVPESSINYFGEDSMSTIDEAEQLKKMFNEKKSDADIKKIILVTSPLHTGRAGKIFRDTLPDKEFIVVATPYEPISEKWWTNFRTAPYIILETTKNIYYYLGGAFRSSEQR</sequence>
<dbReference type="AlphaFoldDB" id="A0A1G9HEB4"/>
<organism evidence="2 3">
    <name type="scientific">Maridesulfovibrio ferrireducens</name>
    <dbReference type="NCBI Taxonomy" id="246191"/>
    <lineage>
        <taxon>Bacteria</taxon>
        <taxon>Pseudomonadati</taxon>
        <taxon>Thermodesulfobacteriota</taxon>
        <taxon>Desulfovibrionia</taxon>
        <taxon>Desulfovibrionales</taxon>
        <taxon>Desulfovibrionaceae</taxon>
        <taxon>Maridesulfovibrio</taxon>
    </lineage>
</organism>
<feature type="domain" description="DUF218" evidence="1">
    <location>
        <begin position="37"/>
        <end position="179"/>
    </location>
</feature>
<proteinExistence type="predicted"/>
<dbReference type="Proteomes" id="UP000199053">
    <property type="component" value="Unassembled WGS sequence"/>
</dbReference>
<protein>
    <submittedName>
        <fullName evidence="2">Uncharacterized SAM-binding protein YcdF, DUF218 family</fullName>
    </submittedName>
</protein>
<dbReference type="PANTHER" id="PTHR30336:SF20">
    <property type="entry name" value="DUF218 DOMAIN-CONTAINING PROTEIN"/>
    <property type="match status" value="1"/>
</dbReference>
<dbReference type="CDD" id="cd06259">
    <property type="entry name" value="YdcF-like"/>
    <property type="match status" value="1"/>
</dbReference>
<evidence type="ECO:0000313" key="2">
    <source>
        <dbReference type="EMBL" id="SDL11361.1"/>
    </source>
</evidence>
<accession>A0A1G9HEB4</accession>
<dbReference type="Gene3D" id="3.40.50.620">
    <property type="entry name" value="HUPs"/>
    <property type="match status" value="1"/>
</dbReference>
<gene>
    <name evidence="2" type="ORF">SAMN05660337_2128</name>
</gene>
<evidence type="ECO:0000259" key="1">
    <source>
        <dbReference type="Pfam" id="PF02698"/>
    </source>
</evidence>
<dbReference type="STRING" id="246191.SAMN05660337_2128"/>
<dbReference type="InterPro" id="IPR051599">
    <property type="entry name" value="Cell_Envelope_Assoc"/>
</dbReference>
<dbReference type="GO" id="GO:0005886">
    <property type="term" value="C:plasma membrane"/>
    <property type="evidence" value="ECO:0007669"/>
    <property type="project" value="TreeGrafter"/>
</dbReference>
<dbReference type="EMBL" id="FNGA01000003">
    <property type="protein sequence ID" value="SDL11361.1"/>
    <property type="molecule type" value="Genomic_DNA"/>
</dbReference>
<dbReference type="Pfam" id="PF02698">
    <property type="entry name" value="DUF218"/>
    <property type="match status" value="1"/>
</dbReference>
<reference evidence="3" key="1">
    <citation type="submission" date="2016-10" db="EMBL/GenBank/DDBJ databases">
        <authorList>
            <person name="Varghese N."/>
            <person name="Submissions S."/>
        </authorList>
    </citation>
    <scope>NUCLEOTIDE SEQUENCE [LARGE SCALE GENOMIC DNA]</scope>
    <source>
        <strain evidence="3">DSM 16995</strain>
    </source>
</reference>
<evidence type="ECO:0000313" key="3">
    <source>
        <dbReference type="Proteomes" id="UP000199053"/>
    </source>
</evidence>